<evidence type="ECO:0000256" key="1">
    <source>
        <dbReference type="ARBA" id="ARBA00002901"/>
    </source>
</evidence>
<evidence type="ECO:0000259" key="6">
    <source>
        <dbReference type="SMART" id="SM00852"/>
    </source>
</evidence>
<reference evidence="8" key="1">
    <citation type="submission" date="2009-07" db="EMBL/GenBank/DDBJ databases">
        <title>Complete genome sequence of Rothia mucilaginosa DJ.</title>
        <authorList>
            <person name="Yamane K."/>
            <person name="Nambu T."/>
            <person name="Mashimo C."/>
            <person name="Sugimori C."/>
            <person name="Yamanaka T."/>
            <person name="Leung K."/>
            <person name="Fukushima H."/>
        </authorList>
    </citation>
    <scope>NUCLEOTIDE SEQUENCE [LARGE SCALE GENOMIC DNA]</scope>
    <source>
        <strain evidence="8">DY-18</strain>
    </source>
</reference>
<dbReference type="Pfam" id="PF00994">
    <property type="entry name" value="MoCF_biosynth"/>
    <property type="match status" value="1"/>
</dbReference>
<comment type="cofactor">
    <cofactor evidence="5">
        <name>Mg(2+)</name>
        <dbReference type="ChEBI" id="CHEBI:18420"/>
    </cofactor>
</comment>
<name>D2NRJ5_ROTMD</name>
<dbReference type="Gene3D" id="3.90.105.10">
    <property type="entry name" value="Molybdopterin biosynthesis moea protein, domain 2"/>
    <property type="match status" value="1"/>
</dbReference>
<dbReference type="HOGENOM" id="CLU_010186_1_1_11"/>
<dbReference type="GO" id="GO:0061599">
    <property type="term" value="F:molybdopterin molybdotransferase activity"/>
    <property type="evidence" value="ECO:0007669"/>
    <property type="project" value="UniProtKB-UniRule"/>
</dbReference>
<dbReference type="GO" id="GO:0046872">
    <property type="term" value="F:metal ion binding"/>
    <property type="evidence" value="ECO:0007669"/>
    <property type="project" value="UniProtKB-UniRule"/>
</dbReference>
<comment type="function">
    <text evidence="1 5">Catalyzes the insertion of molybdate into adenylated molybdopterin with the concomitant release of AMP.</text>
</comment>
<dbReference type="GO" id="GO:0006777">
    <property type="term" value="P:Mo-molybdopterin cofactor biosynthetic process"/>
    <property type="evidence" value="ECO:0007669"/>
    <property type="project" value="UniProtKB-UniRule"/>
</dbReference>
<organism evidence="7 8">
    <name type="scientific">Rothia mucilaginosa (strain DY-18)</name>
    <name type="common">Stomatococcus mucilaginosus</name>
    <dbReference type="NCBI Taxonomy" id="680646"/>
    <lineage>
        <taxon>Bacteria</taxon>
        <taxon>Bacillati</taxon>
        <taxon>Actinomycetota</taxon>
        <taxon>Actinomycetes</taxon>
        <taxon>Micrococcales</taxon>
        <taxon>Micrococcaceae</taxon>
        <taxon>Rothia</taxon>
    </lineage>
</organism>
<dbReference type="AlphaFoldDB" id="D2NRJ5"/>
<dbReference type="InterPro" id="IPR005110">
    <property type="entry name" value="MoeA_linker/N"/>
</dbReference>
<sequence>MRVPHTLLRGTMSHHIPSVSWQQARQILHEQGLEIAHHVKTESLPLLATIDHYLADDVYSMMPVPHYSSSAMDGYAVAGAPPWRLVTPAYPEDSRANIHRLTVPIAPGEATPILTGGLLPEGAEAIVREEHSRLYEGAEASSRPGVAAHLETQSSIHYLDMAEGFEPPAPGADIRHAGVELERGELLARHGDRISARMAAFLGMNGFDELPVYAPIPVRCAFTGNEVITFGVPAPGQVRDAFGGFMEHAIISAGCEARPSIRLADVESEFRTFLSTSTARVLVFTGGSSTSGVDLVRKVLNDMGATYLFESVDVRPGHPALAARLPVPETGPNSGRERFVLGLPGNPLAAYTALYSYLPPLLAGMRDMPLPELDSAVLGEPVDTLRKPAGVRLLPVSVRDGVAYPLPKSASHMLSSLAAATHCAVLDDSSVRGSAHEVGARVPIIPVL</sequence>
<dbReference type="SMART" id="SM00852">
    <property type="entry name" value="MoCF_biosynth"/>
    <property type="match status" value="1"/>
</dbReference>
<dbReference type="EMBL" id="AP011540">
    <property type="protein sequence ID" value="BAI64271.1"/>
    <property type="molecule type" value="Genomic_DNA"/>
</dbReference>
<keyword evidence="5" id="KW-0479">Metal-binding</keyword>
<comment type="pathway">
    <text evidence="5">Cofactor biosynthesis; molybdopterin biosynthesis.</text>
</comment>
<evidence type="ECO:0000313" key="7">
    <source>
        <dbReference type="EMBL" id="BAI64271.1"/>
    </source>
</evidence>
<dbReference type="Proteomes" id="UP000001883">
    <property type="component" value="Chromosome"/>
</dbReference>
<dbReference type="InterPro" id="IPR038987">
    <property type="entry name" value="MoeA-like"/>
</dbReference>
<dbReference type="STRING" id="680646.RMDY18_04390"/>
<dbReference type="Gene3D" id="3.40.980.10">
    <property type="entry name" value="MoaB/Mog-like domain"/>
    <property type="match status" value="1"/>
</dbReference>
<dbReference type="PANTHER" id="PTHR10192">
    <property type="entry name" value="MOLYBDOPTERIN BIOSYNTHESIS PROTEIN"/>
    <property type="match status" value="1"/>
</dbReference>
<comment type="catalytic activity">
    <reaction evidence="4">
        <text>adenylyl-molybdopterin + molybdate = Mo-molybdopterin + AMP + H(+)</text>
        <dbReference type="Rhea" id="RHEA:35047"/>
        <dbReference type="ChEBI" id="CHEBI:15378"/>
        <dbReference type="ChEBI" id="CHEBI:36264"/>
        <dbReference type="ChEBI" id="CHEBI:62727"/>
        <dbReference type="ChEBI" id="CHEBI:71302"/>
        <dbReference type="ChEBI" id="CHEBI:456215"/>
        <dbReference type="EC" id="2.10.1.1"/>
    </reaction>
</comment>
<keyword evidence="3 5" id="KW-0500">Molybdenum</keyword>
<keyword evidence="5" id="KW-0501">Molybdenum cofactor biosynthesis</keyword>
<dbReference type="SUPFAM" id="SSF63882">
    <property type="entry name" value="MoeA N-terminal region -like"/>
    <property type="match status" value="1"/>
</dbReference>
<keyword evidence="5" id="KW-0808">Transferase</keyword>
<protein>
    <recommendedName>
        <fullName evidence="5">Molybdopterin molybdenumtransferase</fullName>
        <ecNumber evidence="5">2.10.1.1</ecNumber>
    </recommendedName>
</protein>
<dbReference type="KEGG" id="rmu:RMDY18_04390"/>
<accession>D2NRJ5</accession>
<dbReference type="UniPathway" id="UPA00344"/>
<dbReference type="Gene3D" id="2.170.190.11">
    <property type="entry name" value="Molybdopterin biosynthesis moea protein, domain 3"/>
    <property type="match status" value="1"/>
</dbReference>
<reference evidence="7 8" key="3">
    <citation type="journal article" date="2010" name="Sequencing">
        <title>Complete Genome Sequence of Rothia mucilaginosa DY-18: A Clinical Isolate with Dense Meshwork-Like Structures from a Persistent Apical Periodontitis Lesion.</title>
        <authorList>
            <person name="Yamane K."/>
            <person name="Nambu T."/>
            <person name="Yamanaka T."/>
            <person name="Mashimo C."/>
            <person name="Sugimori C."/>
            <person name="Leung K.-P."/>
            <person name="Fukushima H."/>
        </authorList>
    </citation>
    <scope>NUCLEOTIDE SEQUENCE [LARGE SCALE GENOMIC DNA]</scope>
    <source>
        <strain evidence="7 8">DY-18</strain>
    </source>
</reference>
<dbReference type="Gene3D" id="2.40.340.10">
    <property type="entry name" value="MoeA, C-terminal, domain IV"/>
    <property type="match status" value="1"/>
</dbReference>
<dbReference type="SUPFAM" id="SSF53218">
    <property type="entry name" value="Molybdenum cofactor biosynthesis proteins"/>
    <property type="match status" value="1"/>
</dbReference>
<dbReference type="InterPro" id="IPR036135">
    <property type="entry name" value="MoeA_linker/N_sf"/>
</dbReference>
<dbReference type="Pfam" id="PF03453">
    <property type="entry name" value="MoeA_N"/>
    <property type="match status" value="1"/>
</dbReference>
<dbReference type="InterPro" id="IPR036425">
    <property type="entry name" value="MoaB/Mog-like_dom_sf"/>
</dbReference>
<dbReference type="EC" id="2.10.1.1" evidence="5"/>
<comment type="similarity">
    <text evidence="2 5">Belongs to the MoeA family.</text>
</comment>
<keyword evidence="8" id="KW-1185">Reference proteome</keyword>
<dbReference type="eggNOG" id="COG0303">
    <property type="taxonomic scope" value="Bacteria"/>
</dbReference>
<keyword evidence="5" id="KW-0460">Magnesium</keyword>
<evidence type="ECO:0000256" key="3">
    <source>
        <dbReference type="ARBA" id="ARBA00022505"/>
    </source>
</evidence>
<evidence type="ECO:0000256" key="2">
    <source>
        <dbReference type="ARBA" id="ARBA00010763"/>
    </source>
</evidence>
<proteinExistence type="inferred from homology"/>
<feature type="domain" description="MoaB/Mog" evidence="6">
    <location>
        <begin position="219"/>
        <end position="364"/>
    </location>
</feature>
<dbReference type="PANTHER" id="PTHR10192:SF5">
    <property type="entry name" value="GEPHYRIN"/>
    <property type="match status" value="1"/>
</dbReference>
<gene>
    <name evidence="7" type="ordered locus">RMDY18_04390</name>
</gene>
<reference evidence="7 8" key="2">
    <citation type="journal article" date="2010" name="J Osaka Dent Univ">
        <title>Isolation and identification of Rothia mucilaginosa from persistent apical periodontitis lesions.</title>
        <authorList>
            <person name="Yamane K."/>
            <person name="Yoshida M."/>
            <person name="Fujihira T."/>
            <person name="Baba T."/>
            <person name="Tsuji N."/>
            <person name="Hayashi H."/>
            <person name="Sugimori C."/>
            <person name="Yamanaka T."/>
            <person name="Mashimo C."/>
            <person name="Nambu T."/>
            <person name="Kawai H."/>
            <person name="Fukushima H."/>
        </authorList>
    </citation>
    <scope>NUCLEOTIDE SEQUENCE [LARGE SCALE GENOMIC DNA]</scope>
    <source>
        <strain evidence="7 8">DY-18</strain>
    </source>
</reference>
<evidence type="ECO:0000256" key="4">
    <source>
        <dbReference type="ARBA" id="ARBA00047317"/>
    </source>
</evidence>
<evidence type="ECO:0000313" key="8">
    <source>
        <dbReference type="Proteomes" id="UP000001883"/>
    </source>
</evidence>
<dbReference type="InterPro" id="IPR001453">
    <property type="entry name" value="MoaB/Mog_dom"/>
</dbReference>
<dbReference type="CDD" id="cd00887">
    <property type="entry name" value="MoeA"/>
    <property type="match status" value="1"/>
</dbReference>
<dbReference type="GO" id="GO:0005829">
    <property type="term" value="C:cytosol"/>
    <property type="evidence" value="ECO:0007669"/>
    <property type="project" value="TreeGrafter"/>
</dbReference>
<dbReference type="InterPro" id="IPR036688">
    <property type="entry name" value="MoeA_C_domain_IV_sf"/>
</dbReference>
<evidence type="ECO:0000256" key="5">
    <source>
        <dbReference type="RuleBase" id="RU365090"/>
    </source>
</evidence>